<feature type="transmembrane region" description="Helical" evidence="1">
    <location>
        <begin position="129"/>
        <end position="151"/>
    </location>
</feature>
<dbReference type="OrthoDB" id="5504276at2"/>
<accession>A0A3R5X3F8</accession>
<organism evidence="2 3">
    <name type="scientific">Geovibrio thiophilus</name>
    <dbReference type="NCBI Taxonomy" id="139438"/>
    <lineage>
        <taxon>Bacteria</taxon>
        <taxon>Pseudomonadati</taxon>
        <taxon>Deferribacterota</taxon>
        <taxon>Deferribacteres</taxon>
        <taxon>Deferribacterales</taxon>
        <taxon>Geovibrionaceae</taxon>
        <taxon>Geovibrio</taxon>
    </lineage>
</organism>
<sequence>MLILTAGSLVLAFIINAFGRFEKRTLFMSLLVAFAAGSAAYHPAAWMNTLFLDTLGIEMNAVNLPRPSTAAYSAFVGINEEFLKCLITYLIIKDSNNYQTPLQGYVYAASAGLGFAVLENIYYLGGLNIQMLLMRLFISTPLHIVLALIWAAGINSAKFRGCGFLKCTAAYVFVSAALHGTYNYQAIYARTMGESAVKTLTVLAVTTVTAFFFIRHHKNR</sequence>
<evidence type="ECO:0000313" key="2">
    <source>
        <dbReference type="EMBL" id="QAR33636.1"/>
    </source>
</evidence>
<reference evidence="2 3" key="1">
    <citation type="submission" date="2019-01" db="EMBL/GenBank/DDBJ databases">
        <title>Geovibrio thiophilus DSM 11263, complete genome.</title>
        <authorList>
            <person name="Spring S."/>
            <person name="Bunk B."/>
            <person name="Sproer C."/>
        </authorList>
    </citation>
    <scope>NUCLEOTIDE SEQUENCE [LARGE SCALE GENOMIC DNA]</scope>
    <source>
        <strain evidence="2 3">DSM 11263</strain>
    </source>
</reference>
<dbReference type="GO" id="GO:0008237">
    <property type="term" value="F:metallopeptidase activity"/>
    <property type="evidence" value="ECO:0007669"/>
    <property type="project" value="UniProtKB-KW"/>
</dbReference>
<feature type="transmembrane region" description="Helical" evidence="1">
    <location>
        <begin position="104"/>
        <end position="123"/>
    </location>
</feature>
<keyword evidence="1" id="KW-0812">Transmembrane</keyword>
<keyword evidence="2" id="KW-0378">Hydrolase</keyword>
<feature type="transmembrane region" description="Helical" evidence="1">
    <location>
        <begin position="70"/>
        <end position="92"/>
    </location>
</feature>
<protein>
    <submittedName>
        <fullName evidence="2">PrsW family intramembrane metalloprotease</fullName>
    </submittedName>
</protein>
<evidence type="ECO:0000256" key="1">
    <source>
        <dbReference type="SAM" id="Phobius"/>
    </source>
</evidence>
<feature type="transmembrane region" description="Helical" evidence="1">
    <location>
        <begin position="163"/>
        <end position="184"/>
    </location>
</feature>
<dbReference type="PANTHER" id="PTHR36844">
    <property type="entry name" value="PROTEASE PRSW"/>
    <property type="match status" value="1"/>
</dbReference>
<gene>
    <name evidence="2" type="ORF">EP073_09550</name>
</gene>
<dbReference type="AlphaFoldDB" id="A0A3R5X3F8"/>
<evidence type="ECO:0000313" key="3">
    <source>
        <dbReference type="Proteomes" id="UP000287502"/>
    </source>
</evidence>
<dbReference type="EMBL" id="CP035108">
    <property type="protein sequence ID" value="QAR33636.1"/>
    <property type="molecule type" value="Genomic_DNA"/>
</dbReference>
<name>A0A3R5X3F8_9BACT</name>
<dbReference type="Proteomes" id="UP000287502">
    <property type="component" value="Chromosome"/>
</dbReference>
<keyword evidence="2" id="KW-0645">Protease</keyword>
<dbReference type="PANTHER" id="PTHR36844:SF1">
    <property type="entry name" value="PROTEASE PRSW"/>
    <property type="match status" value="1"/>
</dbReference>
<keyword evidence="1" id="KW-0472">Membrane</keyword>
<proteinExistence type="predicted"/>
<dbReference type="InterPro" id="IPR026898">
    <property type="entry name" value="PrsW"/>
</dbReference>
<dbReference type="GO" id="GO:0006508">
    <property type="term" value="P:proteolysis"/>
    <property type="evidence" value="ECO:0007669"/>
    <property type="project" value="UniProtKB-KW"/>
</dbReference>
<feature type="transmembrane region" description="Helical" evidence="1">
    <location>
        <begin position="196"/>
        <end position="214"/>
    </location>
</feature>
<dbReference type="KEGG" id="gtl:EP073_09550"/>
<keyword evidence="1" id="KW-1133">Transmembrane helix</keyword>
<keyword evidence="3" id="KW-1185">Reference proteome</keyword>
<dbReference type="Pfam" id="PF13367">
    <property type="entry name" value="PrsW-protease"/>
    <property type="match status" value="1"/>
</dbReference>
<keyword evidence="2" id="KW-0482">Metalloprotease</keyword>